<dbReference type="PANTHER" id="PTHR30319:SF1">
    <property type="entry name" value="TRANSCRIPTIONAL REPRESSOR PAAX"/>
    <property type="match status" value="1"/>
</dbReference>
<proteinExistence type="predicted"/>
<dbReference type="EMBL" id="ATGI01000038">
    <property type="protein sequence ID" value="EPF70086.1"/>
    <property type="molecule type" value="Genomic_DNA"/>
</dbReference>
<dbReference type="InterPro" id="IPR036388">
    <property type="entry name" value="WH-like_DNA-bd_sf"/>
</dbReference>
<dbReference type="GO" id="GO:0006351">
    <property type="term" value="P:DNA-templated transcription"/>
    <property type="evidence" value="ECO:0007669"/>
    <property type="project" value="TreeGrafter"/>
</dbReference>
<comment type="caution">
    <text evidence="1">The sequence shown here is derived from an EMBL/GenBank/DDBJ whole genome shotgun (WGS) entry which is preliminary data.</text>
</comment>
<dbReference type="Gene3D" id="3.30.70.2650">
    <property type="match status" value="1"/>
</dbReference>
<evidence type="ECO:0000313" key="2">
    <source>
        <dbReference type="Proteomes" id="UP000014568"/>
    </source>
</evidence>
<dbReference type="OrthoDB" id="6380574at2"/>
<sequence>MFIKVDMETIQPIAKDFLLKILGVVDNDALDITAAIRAGAVFDLSPNNIRVAINRLQSSGLIEPITRGAYQLSIKGRVLRDEISLWRTAEHFTQTWDGSWIAALTTTVNKSNRTLSRNTNRAFGLVGMQELHAGLYIRPNNIKNGVNSIKKKLLSLECDPNIVLFNAQDFDELYTQKATQLWDTVQMQKSYLEQIHILNESLINIKNMQLKDAARETYSLGDHAIKKIIFDPLLPAPLVSVESRLEFRQTLIEYDKVGHRVWSALLQGESSTNLDKNE</sequence>
<dbReference type="PATRIC" id="fig|421052.3.peg.3033"/>
<dbReference type="RefSeq" id="WP_016657472.1">
    <property type="nucleotide sequence ID" value="NZ_KE340355.1"/>
</dbReference>
<name>S3NTU4_9GAMM</name>
<dbReference type="PANTHER" id="PTHR30319">
    <property type="entry name" value="PHENYLACETIC ACID REGULATOR-RELATED TRANSCRIPTIONAL REPRESSOR"/>
    <property type="match status" value="1"/>
</dbReference>
<dbReference type="Gene3D" id="1.10.10.10">
    <property type="entry name" value="Winged helix-like DNA-binding domain superfamily/Winged helix DNA-binding domain"/>
    <property type="match status" value="1"/>
</dbReference>
<keyword evidence="2" id="KW-1185">Reference proteome</keyword>
<dbReference type="AlphaFoldDB" id="S3NTU4"/>
<dbReference type="Proteomes" id="UP000014568">
    <property type="component" value="Unassembled WGS sequence"/>
</dbReference>
<gene>
    <name evidence="1" type="ORF">F945_03103</name>
</gene>
<dbReference type="HOGENOM" id="CLU_088234_0_0_6"/>
<organism evidence="1 2">
    <name type="scientific">Acinetobacter rudis CIP 110305</name>
    <dbReference type="NCBI Taxonomy" id="421052"/>
    <lineage>
        <taxon>Bacteria</taxon>
        <taxon>Pseudomonadati</taxon>
        <taxon>Pseudomonadota</taxon>
        <taxon>Gammaproteobacteria</taxon>
        <taxon>Moraxellales</taxon>
        <taxon>Moraxellaceae</taxon>
        <taxon>Acinetobacter</taxon>
    </lineage>
</organism>
<dbReference type="eggNOG" id="COG3327">
    <property type="taxonomic scope" value="Bacteria"/>
</dbReference>
<evidence type="ECO:0000313" key="1">
    <source>
        <dbReference type="EMBL" id="EPF70086.1"/>
    </source>
</evidence>
<dbReference type="STRING" id="632955.GCA_000829675_02454"/>
<protein>
    <submittedName>
        <fullName evidence="1">Uncharacterized protein</fullName>
    </submittedName>
</protein>
<reference evidence="1 2" key="1">
    <citation type="submission" date="2013-06" db="EMBL/GenBank/DDBJ databases">
        <title>The Genome Sequence of Acinetobacter rudis CIP 110305.</title>
        <authorList>
            <consortium name="The Broad Institute Genome Sequencing Platform"/>
            <consortium name="The Broad Institute Genome Sequencing Center for Infectious Disease"/>
            <person name="Cerqueira G."/>
            <person name="Feldgarden M."/>
            <person name="Courvalin P."/>
            <person name="Perichon B."/>
            <person name="Grillot-Courvalin C."/>
            <person name="Clermont D."/>
            <person name="Rocha E."/>
            <person name="Yoon E.-J."/>
            <person name="Nemec A."/>
            <person name="Young S.K."/>
            <person name="Zeng Q."/>
            <person name="Gargeya S."/>
            <person name="Fitzgerald M."/>
            <person name="Abouelleil A."/>
            <person name="Alvarado L."/>
            <person name="Berlin A.M."/>
            <person name="Chapman S.B."/>
            <person name="Dewar J."/>
            <person name="Goldberg J."/>
            <person name="Griggs A."/>
            <person name="Gujja S."/>
            <person name="Hansen M."/>
            <person name="Howarth C."/>
            <person name="Imamovic A."/>
            <person name="Larimer J."/>
            <person name="McCowan C."/>
            <person name="Murphy C."/>
            <person name="Pearson M."/>
            <person name="Priest M."/>
            <person name="Roberts A."/>
            <person name="Saif S."/>
            <person name="Shea T."/>
            <person name="Sykes S."/>
            <person name="Wortman J."/>
            <person name="Nusbaum C."/>
            <person name="Birren B."/>
        </authorList>
    </citation>
    <scope>NUCLEOTIDE SEQUENCE [LARGE SCALE GENOMIC DNA]</scope>
    <source>
        <strain evidence="1 2">CIP 110305</strain>
    </source>
</reference>
<accession>S3NTU4</accession>